<reference evidence="1" key="1">
    <citation type="submission" date="2023-09" db="UniProtKB">
        <authorList>
            <consortium name="Ensembl"/>
        </authorList>
    </citation>
    <scope>IDENTIFICATION</scope>
</reference>
<accession>A0A8C0ZP34</accession>
<name>A0A8C0ZP34_CASCN</name>
<evidence type="ECO:0000313" key="1">
    <source>
        <dbReference type="Ensembl" id="ENSCCNP00000007064.1"/>
    </source>
</evidence>
<sequence>VYSLTTLLFHSYEETELEKPSPIVAGLPSGSRLTHAGPVYSSIWGCFWHQSVGFLPRIPSPFLASSKTAILSVLPSKKQLPV</sequence>
<protein>
    <submittedName>
        <fullName evidence="1">Uncharacterized protein</fullName>
    </submittedName>
</protein>
<organism evidence="1">
    <name type="scientific">Castor canadensis</name>
    <name type="common">American beaver</name>
    <dbReference type="NCBI Taxonomy" id="51338"/>
    <lineage>
        <taxon>Eukaryota</taxon>
        <taxon>Metazoa</taxon>
        <taxon>Chordata</taxon>
        <taxon>Craniata</taxon>
        <taxon>Vertebrata</taxon>
        <taxon>Euteleostomi</taxon>
        <taxon>Mammalia</taxon>
        <taxon>Eutheria</taxon>
        <taxon>Euarchontoglires</taxon>
        <taxon>Glires</taxon>
        <taxon>Rodentia</taxon>
        <taxon>Castorimorpha</taxon>
        <taxon>Castoridae</taxon>
        <taxon>Castor</taxon>
    </lineage>
</organism>
<dbReference type="Ensembl" id="ENSCCNT00000009374.1">
    <property type="protein sequence ID" value="ENSCCNP00000007064.1"/>
    <property type="gene ID" value="ENSCCNG00000007574.1"/>
</dbReference>
<dbReference type="AlphaFoldDB" id="A0A8C0ZP34"/>
<proteinExistence type="predicted"/>